<name>A0A510HFT3_9ACTN</name>
<organism evidence="2 3">
    <name type="scientific">Rubrobacter xylanophilus</name>
    <dbReference type="NCBI Taxonomy" id="49319"/>
    <lineage>
        <taxon>Bacteria</taxon>
        <taxon>Bacillati</taxon>
        <taxon>Actinomycetota</taxon>
        <taxon>Rubrobacteria</taxon>
        <taxon>Rubrobacterales</taxon>
        <taxon>Rubrobacteraceae</taxon>
        <taxon>Rubrobacter</taxon>
    </lineage>
</organism>
<protein>
    <submittedName>
        <fullName evidence="2">Uncharacterized protein</fullName>
    </submittedName>
</protein>
<keyword evidence="1" id="KW-0812">Transmembrane</keyword>
<keyword evidence="1" id="KW-0472">Membrane</keyword>
<evidence type="ECO:0000313" key="2">
    <source>
        <dbReference type="EMBL" id="BBL78806.1"/>
    </source>
</evidence>
<reference evidence="2" key="1">
    <citation type="journal article" date="2019" name="Microbiol. Resour. Announc.">
        <title>Complete Genome Sequence of Rubrobacter xylanophilus Strain AA3-22, Isolated from Arima Onsen in Japan.</title>
        <authorList>
            <person name="Tomariguchi N."/>
            <person name="Miyazaki K."/>
        </authorList>
    </citation>
    <scope>NUCLEOTIDE SEQUENCE [LARGE SCALE GENOMIC DNA]</scope>
    <source>
        <strain evidence="2">AA3-22</strain>
    </source>
</reference>
<keyword evidence="1" id="KW-1133">Transmembrane helix</keyword>
<evidence type="ECO:0000256" key="1">
    <source>
        <dbReference type="SAM" id="Phobius"/>
    </source>
</evidence>
<dbReference type="Proteomes" id="UP000318065">
    <property type="component" value="Chromosome"/>
</dbReference>
<dbReference type="EMBL" id="AP019791">
    <property type="protein sequence ID" value="BBL78806.1"/>
    <property type="molecule type" value="Genomic_DNA"/>
</dbReference>
<accession>A0A510HFT3</accession>
<proteinExistence type="predicted"/>
<evidence type="ECO:0000313" key="3">
    <source>
        <dbReference type="Proteomes" id="UP000318065"/>
    </source>
</evidence>
<feature type="transmembrane region" description="Helical" evidence="1">
    <location>
        <begin position="49"/>
        <end position="67"/>
    </location>
</feature>
<gene>
    <name evidence="2" type="ORF">RxyAA322_06600</name>
</gene>
<dbReference type="AlphaFoldDB" id="A0A510HFT3"/>
<keyword evidence="3" id="KW-1185">Reference proteome</keyword>
<sequence>MGEGALRAYPARPREPLAILTFYFSSLFAADLRSLRLSWRMIRRRCEELLISLTAGAALLVQLRAFSSPRQ</sequence>
<feature type="transmembrane region" description="Helical" evidence="1">
    <location>
        <begin position="17"/>
        <end position="37"/>
    </location>
</feature>